<dbReference type="STRING" id="268505.A0A2A9P6M2"/>
<keyword evidence="3" id="KW-1185">Reference proteome</keyword>
<dbReference type="EMBL" id="LAZP02000564">
    <property type="protein sequence ID" value="PFH56510.1"/>
    <property type="molecule type" value="Genomic_DNA"/>
</dbReference>
<gene>
    <name evidence="2" type="ORF">XA68_16407</name>
</gene>
<dbReference type="GO" id="GO:0000139">
    <property type="term" value="C:Golgi membrane"/>
    <property type="evidence" value="ECO:0007669"/>
    <property type="project" value="TreeGrafter"/>
</dbReference>
<protein>
    <submittedName>
        <fullName evidence="2">Uncharacterized protein</fullName>
    </submittedName>
</protein>
<dbReference type="PANTHER" id="PTHR28077">
    <property type="entry name" value="INOSITOL PHOSPHORYLCERAMIDE SYNTHASE REGULATORY SUBUNIT KEI1"/>
    <property type="match status" value="1"/>
</dbReference>
<name>A0A2A9P6M2_OPHUN</name>
<reference evidence="2 3" key="1">
    <citation type="journal article" date="2015" name="BMC Genomics">
        <title>Gene expression during zombie ant biting behavior reflects the complexity underlying fungal parasitic behavioral manipulation.</title>
        <authorList>
            <person name="de Bekker C."/>
            <person name="Ohm R.A."/>
            <person name="Loreto R.G."/>
            <person name="Sebastian A."/>
            <person name="Albert I."/>
            <person name="Merrow M."/>
            <person name="Brachmann A."/>
            <person name="Hughes D.P."/>
        </authorList>
    </citation>
    <scope>NUCLEOTIDE SEQUENCE [LARGE SCALE GENOMIC DNA]</scope>
    <source>
        <strain evidence="2 3">SC16a</strain>
    </source>
</reference>
<evidence type="ECO:0000313" key="3">
    <source>
        <dbReference type="Proteomes" id="UP000037136"/>
    </source>
</evidence>
<dbReference type="GO" id="GO:0070917">
    <property type="term" value="F:inositol phosphoceramide synthase regulator activity"/>
    <property type="evidence" value="ECO:0007669"/>
    <property type="project" value="InterPro"/>
</dbReference>
<accession>A0A2A9P6M2</accession>
<dbReference type="Pfam" id="PF08552">
    <property type="entry name" value="Kei1"/>
    <property type="match status" value="1"/>
</dbReference>
<organism evidence="2 3">
    <name type="scientific">Ophiocordyceps unilateralis</name>
    <name type="common">Zombie-ant fungus</name>
    <name type="synonym">Torrubia unilateralis</name>
    <dbReference type="NCBI Taxonomy" id="268505"/>
    <lineage>
        <taxon>Eukaryota</taxon>
        <taxon>Fungi</taxon>
        <taxon>Dikarya</taxon>
        <taxon>Ascomycota</taxon>
        <taxon>Pezizomycotina</taxon>
        <taxon>Sordariomycetes</taxon>
        <taxon>Hypocreomycetidae</taxon>
        <taxon>Hypocreales</taxon>
        <taxon>Ophiocordycipitaceae</taxon>
        <taxon>Ophiocordyceps</taxon>
    </lineage>
</organism>
<dbReference type="AlphaFoldDB" id="A0A2A9P6M2"/>
<feature type="transmembrane region" description="Helical" evidence="1">
    <location>
        <begin position="56"/>
        <end position="76"/>
    </location>
</feature>
<dbReference type="InterPro" id="IPR013862">
    <property type="entry name" value="Kei1"/>
</dbReference>
<feature type="transmembrane region" description="Helical" evidence="1">
    <location>
        <begin position="88"/>
        <end position="110"/>
    </location>
</feature>
<dbReference type="GO" id="GO:0006673">
    <property type="term" value="P:inositol phosphoceramide metabolic process"/>
    <property type="evidence" value="ECO:0007669"/>
    <property type="project" value="InterPro"/>
</dbReference>
<sequence length="155" mass="16884">MTRLTRLLLRIPRPQSLFGVISLQTGTELIALAQVFNKVTGVYGLLAILTGYKLSVLQLSTYIYSIAVLAVVVYLIPHIRRQSPFECLALAWVYLLDTVINGVYTVAFGLELYLASITVSDIESPPSSSLSSIVAKGLSGLRRESEAPVKASILQ</sequence>
<dbReference type="OrthoDB" id="9989112at2759"/>
<proteinExistence type="predicted"/>
<dbReference type="Proteomes" id="UP000037136">
    <property type="component" value="Unassembled WGS sequence"/>
</dbReference>
<comment type="caution">
    <text evidence="2">The sequence shown here is derived from an EMBL/GenBank/DDBJ whole genome shotgun (WGS) entry which is preliminary data.</text>
</comment>
<evidence type="ECO:0000256" key="1">
    <source>
        <dbReference type="SAM" id="Phobius"/>
    </source>
</evidence>
<dbReference type="GO" id="GO:0070916">
    <property type="term" value="C:inositol phosphoceramide synthase complex"/>
    <property type="evidence" value="ECO:0007669"/>
    <property type="project" value="TreeGrafter"/>
</dbReference>
<reference evidence="2 3" key="2">
    <citation type="journal article" date="2017" name="Sci. Rep.">
        <title>Ant-infecting Ophiocordyceps genomes reveal a high diversity of potential behavioral manipulation genes and a possible major role for enterotoxins.</title>
        <authorList>
            <person name="de Bekker C."/>
            <person name="Ohm R.A."/>
            <person name="Evans H.C."/>
            <person name="Brachmann A."/>
            <person name="Hughes D.P."/>
        </authorList>
    </citation>
    <scope>NUCLEOTIDE SEQUENCE [LARGE SCALE GENOMIC DNA]</scope>
    <source>
        <strain evidence="2 3">SC16a</strain>
    </source>
</reference>
<dbReference type="PANTHER" id="PTHR28077:SF1">
    <property type="entry name" value="INOSITOL PHOSPHORYLCERAMIDE SYNTHASE REGULATORY SUBUNIT KEI1"/>
    <property type="match status" value="1"/>
</dbReference>
<evidence type="ECO:0000313" key="2">
    <source>
        <dbReference type="EMBL" id="PFH56510.1"/>
    </source>
</evidence>
<keyword evidence="1" id="KW-0812">Transmembrane</keyword>
<keyword evidence="1" id="KW-1133">Transmembrane helix</keyword>
<keyword evidence="1" id="KW-0472">Membrane</keyword>